<dbReference type="AlphaFoldDB" id="A0A1M6VLY6"/>
<dbReference type="RefSeq" id="WP_073304881.1">
    <property type="nucleotide sequence ID" value="NZ_FRAW01000019.1"/>
</dbReference>
<evidence type="ECO:0000256" key="1">
    <source>
        <dbReference type="SAM" id="SignalP"/>
    </source>
</evidence>
<evidence type="ECO:0008006" key="4">
    <source>
        <dbReference type="Google" id="ProtNLM"/>
    </source>
</evidence>
<dbReference type="EMBL" id="FRAW01000019">
    <property type="protein sequence ID" value="SHK82374.1"/>
    <property type="molecule type" value="Genomic_DNA"/>
</dbReference>
<keyword evidence="1" id="KW-0732">Signal</keyword>
<keyword evidence="3" id="KW-1185">Reference proteome</keyword>
<dbReference type="Proteomes" id="UP000184275">
    <property type="component" value="Unassembled WGS sequence"/>
</dbReference>
<proteinExistence type="predicted"/>
<name>A0A1M6VLY6_9BACT</name>
<sequence>MNFKIFAAVAALCVAPSFAIVGIGFHYAPNFGTSMDAVQNEHLLDLSASKDGSSLSLGSVDYRHGSFSGVQGFGIKVWVDFLPIIDVEATYNLQWGSYSSTLTLNGADGSVKEQDIELEFDGVPFGKASPKFIAMNGDLSITYPITSLPIIRPYIGGGITYYLSTPVMTTKFIKKYTDHLDGELKTAFLAGTMTEDQMKQLAHNLSEELQDDGLNTNLGGHILVGVRAKLPIIPIAAYVNGKYYFGVDYDSAVDASSFVLEAGVGFAL</sequence>
<evidence type="ECO:0000313" key="3">
    <source>
        <dbReference type="Proteomes" id="UP000184275"/>
    </source>
</evidence>
<evidence type="ECO:0000313" key="2">
    <source>
        <dbReference type="EMBL" id="SHK82374.1"/>
    </source>
</evidence>
<feature type="signal peptide" evidence="1">
    <location>
        <begin position="1"/>
        <end position="19"/>
    </location>
</feature>
<gene>
    <name evidence="2" type="ORF">SAMN05720469_11925</name>
</gene>
<protein>
    <recommendedName>
        <fullName evidence="4">Outer membrane protein beta-barrel domain-containing protein</fullName>
    </recommendedName>
</protein>
<organism evidence="2 3">
    <name type="scientific">Fibrobacter intestinalis</name>
    <dbReference type="NCBI Taxonomy" id="28122"/>
    <lineage>
        <taxon>Bacteria</taxon>
        <taxon>Pseudomonadati</taxon>
        <taxon>Fibrobacterota</taxon>
        <taxon>Fibrobacteria</taxon>
        <taxon>Fibrobacterales</taxon>
        <taxon>Fibrobacteraceae</taxon>
        <taxon>Fibrobacter</taxon>
    </lineage>
</organism>
<reference evidence="3" key="1">
    <citation type="submission" date="2016-11" db="EMBL/GenBank/DDBJ databases">
        <authorList>
            <person name="Varghese N."/>
            <person name="Submissions S."/>
        </authorList>
    </citation>
    <scope>NUCLEOTIDE SEQUENCE [LARGE SCALE GENOMIC DNA]</scope>
    <source>
        <strain evidence="3">UWOS</strain>
    </source>
</reference>
<accession>A0A1M6VLY6</accession>
<feature type="chain" id="PRO_5012184036" description="Outer membrane protein beta-barrel domain-containing protein" evidence="1">
    <location>
        <begin position="20"/>
        <end position="268"/>
    </location>
</feature>